<dbReference type="Proteomes" id="UP000030761">
    <property type="component" value="Unassembled WGS sequence"/>
</dbReference>
<dbReference type="InterPro" id="IPR035952">
    <property type="entry name" value="Rhomboid-like_sf"/>
</dbReference>
<organism evidence="10 11">
    <name type="scientific">Lactobacillus gasseri SV-16A-US</name>
    <dbReference type="NCBI Taxonomy" id="575604"/>
    <lineage>
        <taxon>Bacteria</taxon>
        <taxon>Bacillati</taxon>
        <taxon>Bacillota</taxon>
        <taxon>Bacilli</taxon>
        <taxon>Lactobacillales</taxon>
        <taxon>Lactobacillaceae</taxon>
        <taxon>Lactobacillus</taxon>
    </lineage>
</organism>
<feature type="transmembrane region" description="Helical" evidence="8">
    <location>
        <begin position="175"/>
        <end position="194"/>
    </location>
</feature>
<reference evidence="10 11" key="1">
    <citation type="submission" date="2010-03" db="EMBL/GenBank/DDBJ databases">
        <title>The Genome Sequence of Lactobacillus gasseri strain SV-16A-US.</title>
        <authorList>
            <consortium name="The Broad Institute Genome Sequencing Platform"/>
            <person name="Ward D."/>
            <person name="Earl A."/>
            <person name="Feldgarden M."/>
            <person name="Gevers D."/>
            <person name="Young S.K."/>
            <person name="Zeng Q."/>
            <person name="Koehrsen M."/>
            <person name="Alvarado L."/>
            <person name="Berlin A."/>
            <person name="Bochicchio J."/>
            <person name="Borenstein D."/>
            <person name="Chapman S.B."/>
            <person name="Chen Z."/>
            <person name="Engels R."/>
            <person name="Freedman E."/>
            <person name="Gellesch M."/>
            <person name="Goldberg J."/>
            <person name="Griggs A."/>
            <person name="Gujja S."/>
            <person name="Heilman E."/>
            <person name="Heiman D."/>
            <person name="Hepburn T."/>
            <person name="Howarth C."/>
            <person name="Jen D."/>
            <person name="Larson L."/>
            <person name="Mehta T."/>
            <person name="Park D."/>
            <person name="Pearson M."/>
            <person name="Roberts A."/>
            <person name="Saif S."/>
            <person name="Shea T."/>
            <person name="Shenoy N."/>
            <person name="Sisk P."/>
            <person name="Stolte C."/>
            <person name="Sykes S."/>
            <person name="Thomson T."/>
            <person name="Walk T."/>
            <person name="White J."/>
            <person name="Yandava C."/>
            <person name="Liu Y."/>
            <person name="Xu Q."/>
            <person name="Haas B."/>
            <person name="Nusbaum C."/>
            <person name="Birren B."/>
        </authorList>
    </citation>
    <scope>NUCLEOTIDE SEQUENCE [LARGE SCALE GENOMIC DNA]</scope>
    <source>
        <strain evidence="10 11">SV-16A-US</strain>
    </source>
</reference>
<feature type="transmembrane region" description="Helical" evidence="8">
    <location>
        <begin position="149"/>
        <end position="169"/>
    </location>
</feature>
<dbReference type="RefSeq" id="WP_003654043.1">
    <property type="nucleotide sequence ID" value="NZ_KN050674.1"/>
</dbReference>
<dbReference type="Gene3D" id="1.20.1540.10">
    <property type="entry name" value="Rhomboid-like"/>
    <property type="match status" value="1"/>
</dbReference>
<evidence type="ECO:0000256" key="6">
    <source>
        <dbReference type="ARBA" id="ARBA00022989"/>
    </source>
</evidence>
<evidence type="ECO:0000313" key="10">
    <source>
        <dbReference type="EMBL" id="KFL98030.1"/>
    </source>
</evidence>
<feature type="transmembrane region" description="Helical" evidence="8">
    <location>
        <begin position="12"/>
        <end position="32"/>
    </location>
</feature>
<dbReference type="Pfam" id="PF01694">
    <property type="entry name" value="Rhomboid"/>
    <property type="match status" value="1"/>
</dbReference>
<evidence type="ECO:0000256" key="3">
    <source>
        <dbReference type="ARBA" id="ARBA00022692"/>
    </source>
</evidence>
<dbReference type="GO" id="GO:0006508">
    <property type="term" value="P:proteolysis"/>
    <property type="evidence" value="ECO:0007669"/>
    <property type="project" value="UniProtKB-KW"/>
</dbReference>
<feature type="transmembrane region" description="Helical" evidence="8">
    <location>
        <begin position="121"/>
        <end position="142"/>
    </location>
</feature>
<evidence type="ECO:0000259" key="9">
    <source>
        <dbReference type="Pfam" id="PF01694"/>
    </source>
</evidence>
<gene>
    <name evidence="10" type="ORF">HMPREF5175_00872</name>
</gene>
<evidence type="ECO:0000256" key="7">
    <source>
        <dbReference type="ARBA" id="ARBA00023136"/>
    </source>
</evidence>
<dbReference type="PANTHER" id="PTHR22936:SF69">
    <property type="entry name" value="RHOMBOID-LIKE PROTEIN"/>
    <property type="match status" value="1"/>
</dbReference>
<proteinExistence type="predicted"/>
<sequence>MQKLKFGRFSSTFITNTILVVLFIVFILETIMGGSTNINTLLRLGAMNNQLVTVEHQWWRLFTAQFLHIGWLHIASNAVMIYYVGQFMEPLLGHWRFLSVYLLSGIGGNLLSYAYGSDSVVSAGASTALFGLFGVVIALYLANRAIPAINYLGKQALALAIINLALDLFASHIDILGHLGGLISGFLLGIIFGSAHLRQYHHKLRVIAAVITIIYVVFCLHQGIVINNEKFTRCSKTSKKV</sequence>
<keyword evidence="7 8" id="KW-0472">Membrane</keyword>
<feature type="domain" description="Peptidase S54 rhomboid" evidence="9">
    <location>
        <begin position="56"/>
        <end position="193"/>
    </location>
</feature>
<dbReference type="AlphaFoldDB" id="A0AB34P3G0"/>
<name>A0AB34P3G0_LACGS</name>
<feature type="transmembrane region" description="Helical" evidence="8">
    <location>
        <begin position="66"/>
        <end position="85"/>
    </location>
</feature>
<feature type="transmembrane region" description="Helical" evidence="8">
    <location>
        <begin position="206"/>
        <end position="226"/>
    </location>
</feature>
<dbReference type="GO" id="GO:0016020">
    <property type="term" value="C:membrane"/>
    <property type="evidence" value="ECO:0007669"/>
    <property type="project" value="UniProtKB-SubCell"/>
</dbReference>
<keyword evidence="5" id="KW-0720">Serine protease</keyword>
<evidence type="ECO:0000313" key="11">
    <source>
        <dbReference type="Proteomes" id="UP000030761"/>
    </source>
</evidence>
<dbReference type="SUPFAM" id="SSF144091">
    <property type="entry name" value="Rhomboid-like"/>
    <property type="match status" value="1"/>
</dbReference>
<evidence type="ECO:0000256" key="1">
    <source>
        <dbReference type="ARBA" id="ARBA00004141"/>
    </source>
</evidence>
<evidence type="ECO:0000256" key="2">
    <source>
        <dbReference type="ARBA" id="ARBA00022670"/>
    </source>
</evidence>
<dbReference type="InterPro" id="IPR002610">
    <property type="entry name" value="Peptidase_S54_rhomboid-like"/>
</dbReference>
<keyword evidence="2" id="KW-0645">Protease</keyword>
<accession>A0AB34P3G0</accession>
<keyword evidence="3 8" id="KW-0812">Transmembrane</keyword>
<feature type="transmembrane region" description="Helical" evidence="8">
    <location>
        <begin position="97"/>
        <end position="115"/>
    </location>
</feature>
<dbReference type="PANTHER" id="PTHR22936">
    <property type="entry name" value="RHOMBOID-RELATED"/>
    <property type="match status" value="1"/>
</dbReference>
<dbReference type="InterPro" id="IPR022764">
    <property type="entry name" value="Peptidase_S54_rhomboid_dom"/>
</dbReference>
<keyword evidence="4" id="KW-0378">Hydrolase</keyword>
<protein>
    <submittedName>
        <fullName evidence="10">Small hydrophobic molecule transporter protein</fullName>
    </submittedName>
</protein>
<evidence type="ECO:0000256" key="4">
    <source>
        <dbReference type="ARBA" id="ARBA00022801"/>
    </source>
</evidence>
<comment type="subcellular location">
    <subcellularLocation>
        <location evidence="1">Membrane</location>
        <topology evidence="1">Multi-pass membrane protein</topology>
    </subcellularLocation>
</comment>
<keyword evidence="6 8" id="KW-1133">Transmembrane helix</keyword>
<evidence type="ECO:0000256" key="8">
    <source>
        <dbReference type="SAM" id="Phobius"/>
    </source>
</evidence>
<evidence type="ECO:0000256" key="5">
    <source>
        <dbReference type="ARBA" id="ARBA00022825"/>
    </source>
</evidence>
<dbReference type="EMBL" id="KN050674">
    <property type="protein sequence ID" value="KFL98030.1"/>
    <property type="molecule type" value="Genomic_DNA"/>
</dbReference>
<dbReference type="GO" id="GO:0004252">
    <property type="term" value="F:serine-type endopeptidase activity"/>
    <property type="evidence" value="ECO:0007669"/>
    <property type="project" value="InterPro"/>
</dbReference>